<evidence type="ECO:0000256" key="12">
    <source>
        <dbReference type="ARBA" id="ARBA00042081"/>
    </source>
</evidence>
<comment type="caution">
    <text evidence="15">The sequence shown here is derived from an EMBL/GenBank/DDBJ whole genome shotgun (WGS) entry which is preliminary data.</text>
</comment>
<evidence type="ECO:0000256" key="1">
    <source>
        <dbReference type="ARBA" id="ARBA00000156"/>
    </source>
</evidence>
<dbReference type="VEuPathDB" id="FungiDB:DIURU_001250"/>
<evidence type="ECO:0000259" key="14">
    <source>
        <dbReference type="Pfam" id="PF01694"/>
    </source>
</evidence>
<comment type="similarity">
    <text evidence="3">Belongs to the peptidase S54 family.</text>
</comment>
<dbReference type="GO" id="GO:0005794">
    <property type="term" value="C:Golgi apparatus"/>
    <property type="evidence" value="ECO:0007669"/>
    <property type="project" value="UniProtKB-SubCell"/>
</dbReference>
<dbReference type="InterPro" id="IPR022764">
    <property type="entry name" value="Peptidase_S54_rhomboid_dom"/>
</dbReference>
<dbReference type="SUPFAM" id="SSF144091">
    <property type="entry name" value="Rhomboid-like"/>
    <property type="match status" value="1"/>
</dbReference>
<evidence type="ECO:0000256" key="2">
    <source>
        <dbReference type="ARBA" id="ARBA00004257"/>
    </source>
</evidence>
<dbReference type="AlphaFoldDB" id="A0A642V1R2"/>
<dbReference type="GO" id="GO:0004252">
    <property type="term" value="F:serine-type endopeptidase activity"/>
    <property type="evidence" value="ECO:0007669"/>
    <property type="project" value="InterPro"/>
</dbReference>
<dbReference type="OMA" id="NTYPIVH"/>
<dbReference type="Pfam" id="PF01694">
    <property type="entry name" value="Rhomboid"/>
    <property type="match status" value="1"/>
</dbReference>
<feature type="transmembrane region" description="Helical" evidence="13">
    <location>
        <begin position="119"/>
        <end position="140"/>
    </location>
</feature>
<evidence type="ECO:0000313" key="15">
    <source>
        <dbReference type="EMBL" id="KAA8906068.1"/>
    </source>
</evidence>
<protein>
    <recommendedName>
        <fullName evidence="11">Rhomboid-type serine protease 2</fullName>
        <ecNumber evidence="4">3.4.21.105</ecNumber>
    </recommendedName>
    <alternativeName>
        <fullName evidence="12">Rhomboid protein 2</fullName>
    </alternativeName>
</protein>
<dbReference type="InterPro" id="IPR035952">
    <property type="entry name" value="Rhomboid-like_sf"/>
</dbReference>
<dbReference type="GeneID" id="54779903"/>
<evidence type="ECO:0000256" key="10">
    <source>
        <dbReference type="ARBA" id="ARBA00037147"/>
    </source>
</evidence>
<organism evidence="15 16">
    <name type="scientific">Diutina rugosa</name>
    <name type="common">Yeast</name>
    <name type="synonym">Candida rugosa</name>
    <dbReference type="NCBI Taxonomy" id="5481"/>
    <lineage>
        <taxon>Eukaryota</taxon>
        <taxon>Fungi</taxon>
        <taxon>Dikarya</taxon>
        <taxon>Ascomycota</taxon>
        <taxon>Saccharomycotina</taxon>
        <taxon>Pichiomycetes</taxon>
        <taxon>Debaryomycetaceae</taxon>
        <taxon>Diutina</taxon>
    </lineage>
</organism>
<dbReference type="EC" id="3.4.21.105" evidence="4"/>
<keyword evidence="9 13" id="KW-0472">Membrane</keyword>
<keyword evidence="7" id="KW-0378">Hydrolase</keyword>
<evidence type="ECO:0000256" key="9">
    <source>
        <dbReference type="ARBA" id="ARBA00023136"/>
    </source>
</evidence>
<keyword evidence="5" id="KW-0645">Protease</keyword>
<feature type="transmembrane region" description="Helical" evidence="13">
    <location>
        <begin position="161"/>
        <end position="181"/>
    </location>
</feature>
<evidence type="ECO:0000256" key="11">
    <source>
        <dbReference type="ARBA" id="ARBA00039804"/>
    </source>
</evidence>
<name>A0A642V1R2_DIURU</name>
<accession>A0A642V1R2</accession>
<dbReference type="PANTHER" id="PTHR43066">
    <property type="entry name" value="RHOMBOID-RELATED PROTEIN"/>
    <property type="match status" value="1"/>
</dbReference>
<evidence type="ECO:0000256" key="8">
    <source>
        <dbReference type="ARBA" id="ARBA00022989"/>
    </source>
</evidence>
<feature type="transmembrane region" description="Helical" evidence="13">
    <location>
        <begin position="187"/>
        <end position="206"/>
    </location>
</feature>
<evidence type="ECO:0000256" key="3">
    <source>
        <dbReference type="ARBA" id="ARBA00009045"/>
    </source>
</evidence>
<dbReference type="RefSeq" id="XP_034013981.1">
    <property type="nucleotide sequence ID" value="XM_034153774.1"/>
</dbReference>
<comment type="catalytic activity">
    <reaction evidence="1">
        <text>Cleaves type-1 transmembrane domains using a catalytic dyad composed of serine and histidine that are contributed by different transmembrane domains.</text>
        <dbReference type="EC" id="3.4.21.105"/>
    </reaction>
</comment>
<comment type="subcellular location">
    <subcellularLocation>
        <location evidence="2">Golgi apparatus</location>
        <location evidence="2">cis-Golgi network membrane</location>
        <topology evidence="2">Multi-pass membrane protein</topology>
    </subcellularLocation>
</comment>
<evidence type="ECO:0000256" key="4">
    <source>
        <dbReference type="ARBA" id="ARBA00013039"/>
    </source>
</evidence>
<keyword evidence="6 13" id="KW-0812">Transmembrane</keyword>
<dbReference type="GO" id="GO:0006508">
    <property type="term" value="P:proteolysis"/>
    <property type="evidence" value="ECO:0007669"/>
    <property type="project" value="UniProtKB-KW"/>
</dbReference>
<keyword evidence="8 13" id="KW-1133">Transmembrane helix</keyword>
<evidence type="ECO:0000256" key="5">
    <source>
        <dbReference type="ARBA" id="ARBA00022670"/>
    </source>
</evidence>
<reference evidence="15 16" key="1">
    <citation type="submission" date="2019-07" db="EMBL/GenBank/DDBJ databases">
        <title>Genome assembly of two rare yeast pathogens: Diutina rugosa and Trichomonascus ciferrii.</title>
        <authorList>
            <person name="Mixao V."/>
            <person name="Saus E."/>
            <person name="Hansen A."/>
            <person name="Lass-Flor C."/>
            <person name="Gabaldon T."/>
        </authorList>
    </citation>
    <scope>NUCLEOTIDE SEQUENCE [LARGE SCALE GENOMIC DNA]</scope>
    <source>
        <strain evidence="15 16">CBS 613</strain>
    </source>
</reference>
<dbReference type="EMBL" id="SWFT01000038">
    <property type="protein sequence ID" value="KAA8906068.1"/>
    <property type="molecule type" value="Genomic_DNA"/>
</dbReference>
<dbReference type="GO" id="GO:0016020">
    <property type="term" value="C:membrane"/>
    <property type="evidence" value="ECO:0007669"/>
    <property type="project" value="InterPro"/>
</dbReference>
<proteinExistence type="inferred from homology"/>
<evidence type="ECO:0000313" key="16">
    <source>
        <dbReference type="Proteomes" id="UP000449547"/>
    </source>
</evidence>
<dbReference type="Gene3D" id="1.20.1540.10">
    <property type="entry name" value="Rhomboid-like"/>
    <property type="match status" value="1"/>
</dbReference>
<dbReference type="PANTHER" id="PTHR43066:SF1">
    <property type="entry name" value="RHOMBOID PROTEIN 2"/>
    <property type="match status" value="1"/>
</dbReference>
<sequence>MAPTVEIHWGMWNTYPALTVGFPLFTLLMLIINTATGGAVNKALALSPTVEPSLDLLNRLSFFQVVHKGFFHWALNMMGLFTPMMLFERTHGTVYTGITLNLLAVFCGIPYYLLGKVFYKNAAVLGSSGYVFSFFTYYCWRESRVNRVARRYVVGSKEVEIPTAGLPVVILLLWTAISWVFDLQTSFPGHAIAVVLGYLLGMGHMAKLYPPSTAILWIESKVSKGIDQLAPLVTYYREEVSSGNRSVDYSPIFSFDLESSAAGPGQFVTESRVLGT</sequence>
<feature type="transmembrane region" description="Helical" evidence="13">
    <location>
        <begin position="94"/>
        <end position="113"/>
    </location>
</feature>
<feature type="domain" description="Peptidase S54 rhomboid" evidence="14">
    <location>
        <begin position="59"/>
        <end position="202"/>
    </location>
</feature>
<keyword evidence="16" id="KW-1185">Reference proteome</keyword>
<dbReference type="OrthoDB" id="10257275at2759"/>
<evidence type="ECO:0000256" key="7">
    <source>
        <dbReference type="ARBA" id="ARBA00022801"/>
    </source>
</evidence>
<feature type="transmembrane region" description="Helical" evidence="13">
    <location>
        <begin position="12"/>
        <end position="32"/>
    </location>
</feature>
<dbReference type="Proteomes" id="UP000449547">
    <property type="component" value="Unassembled WGS sequence"/>
</dbReference>
<evidence type="ECO:0000256" key="13">
    <source>
        <dbReference type="SAM" id="Phobius"/>
    </source>
</evidence>
<evidence type="ECO:0000256" key="6">
    <source>
        <dbReference type="ARBA" id="ARBA00022692"/>
    </source>
</evidence>
<gene>
    <name evidence="15" type="ORF">DIURU_001250</name>
</gene>
<comment type="function">
    <text evidence="10">Probable rhomboid-type serine protease that catalyzes intramembrane proteolysis.</text>
</comment>